<dbReference type="Proteomes" id="UP000229757">
    <property type="component" value="Chromosome"/>
</dbReference>
<keyword evidence="1" id="KW-0732">Signal</keyword>
<dbReference type="InterPro" id="IPR013320">
    <property type="entry name" value="ConA-like_dom_sf"/>
</dbReference>
<dbReference type="SUPFAM" id="SSF49899">
    <property type="entry name" value="Concanavalin A-like lectins/glucanases"/>
    <property type="match status" value="1"/>
</dbReference>
<accession>A0A2K8KSN7</accession>
<sequence length="1319" mass="138343">MKKLNRYLLLLSLLLPAFSSATTYTLPADTGVDALGSCSYSNSTLTVTCAGVRLNNNDVLIITSNLTLNINGDLEIRRNVVINDGQPFDLTISVTGDVDANRDDIRVVANLIANGDIQFDDNLEWVGTITAGGGIQIDQNANITGNLTANNSLSFGSGSNVVGFCSASSGNFAAYCASPPTDISAGYCENFESGYPVGWAETGSGNSGINNDTANSPTNSLYLRSQSVQVTTESYDLSPYSDVNLDMWIREGSDSFSEDPDNGEDLQLEYRTSTGTWQSLQTFSAGPPYGDIFTPTISLTGAQLHNNFALRFNKIAGNSGDYDYWHIDDVCLVPAAAPPPSTCFTDDFNRTGLGNDWAVTSSDTNSRLPSIINNRLNITQDLNNQSTAATLFRLFPSAGNKIVVEFDYYVYGDLTGGGDGLAMVFSDSTVVPLPGGYGGSLGYAPKNSIEGFAGGWMGIGLDEYGNFLNRNDGAKNGGFTTLVRETISIRGSGTGTSGYNYITSNGQIPTVLTLPSSLSPPISTASGHRYRVSVDHENGTNAYVTVERDTGAGFATLVSQFDLLAQTGQAPIPEKMYLTLTGSTGGAKNAHEIDNVEVCANVIEAAETIDHYELDRDFSQGLTCEALNIESRACLDVACSTEVSGAVITTEFSPVTGWAGSNTKTNYSSRDSFAFQQTSPGIVTLGVASSTPDLNPLSVEPVQCYVAGIVQPNCEVAFADTGLRFFNRGSGSSSAILDLVAGQPSEFDLRAIYTDEISGECKTQLFDSGPVTATLSTECTNPNTCLAGQQVLWQAPAESLNLANPQNPDGGNLWSMAALLFGTNVTAGFELTAPDVGLQRLDVSLPLLNVDGSPSGRLIEGSVSLRTRPASLVIAEVDISGTAVAGDPFQVTMHALDANNSVVPSFGRVSGLYDMNWGLSSLAAPIGGVLGTLVGDAVNRSSASQWLGLDTGIDADSFNESITFSAANGLSYYEVGELNLVAQIDDYLGSGVPVQSPNTPAGRFIPAFLTATQVDPATWGSDASIYQGQAGSLTDLSYDLIAYASDGTTPLRNYSGNGLNTSSQSNSLLKPVGAAATGGDLESTLAWTVTGGGDFDGIIRLMGAVPDLTWQRNPVGVSPGDTLLNLTDLQLAAAALTDADSVCVKLNALGTCLATAVSLTPRDLQLVRAALPAQVDASTSMAYIEVRLEALDRYVAGEPVFELQSTDNGLDTSVFAGLDFDASVHACTLATSANCPSIAATVSFTGPNGTGLTLMSGVGRLTATSTTPVSGLMGAQLNAPTWLSWDWDGDGDQELASTVLIFGDYQGRPPLLFTRPGVR</sequence>
<protein>
    <submittedName>
        <fullName evidence="3">MSHA biogenesis protein MshQ / carbohydrate-binding protein, CBM16 family</fullName>
    </submittedName>
</protein>
<reference evidence="3 4" key="1">
    <citation type="journal article" date="2017" name="Environ. Microbiol.">
        <title>Genomic and physiological analyses of 'Reinekea forsetii' reveal a versatile opportunistic lifestyle during spring algae blooms.</title>
        <authorList>
            <person name="Avci B."/>
            <person name="Hahnke R.L."/>
            <person name="Chafee M."/>
            <person name="Fischer T."/>
            <person name="Gruber-Vodicka H."/>
            <person name="Tegetmeyer H.E."/>
            <person name="Harder J."/>
            <person name="Fuchs B.M."/>
            <person name="Amann R.I."/>
            <person name="Teeling H."/>
        </authorList>
    </citation>
    <scope>NUCLEOTIDE SEQUENCE [LARGE SCALE GENOMIC DNA]</scope>
    <source>
        <strain evidence="3 4">Hel1_31_D35</strain>
    </source>
</reference>
<evidence type="ECO:0000256" key="1">
    <source>
        <dbReference type="SAM" id="SignalP"/>
    </source>
</evidence>
<feature type="chain" id="PRO_5014804219" evidence="1">
    <location>
        <begin position="22"/>
        <end position="1319"/>
    </location>
</feature>
<evidence type="ECO:0000313" key="3">
    <source>
        <dbReference type="EMBL" id="ATX77737.1"/>
    </source>
</evidence>
<dbReference type="Gene3D" id="2.60.120.200">
    <property type="match status" value="1"/>
</dbReference>
<name>A0A2K8KSN7_9GAMM</name>
<feature type="domain" description="DUF6701" evidence="2">
    <location>
        <begin position="701"/>
        <end position="1315"/>
    </location>
</feature>
<gene>
    <name evidence="3" type="primary">mshQ</name>
    <name evidence="3" type="ORF">REIFOR_02613</name>
</gene>
<dbReference type="EMBL" id="CP011797">
    <property type="protein sequence ID" value="ATX77737.1"/>
    <property type="molecule type" value="Genomic_DNA"/>
</dbReference>
<feature type="signal peptide" evidence="1">
    <location>
        <begin position="1"/>
        <end position="21"/>
    </location>
</feature>
<proteinExistence type="predicted"/>
<dbReference type="KEGG" id="rfo:REIFOR_02613"/>
<dbReference type="Gene3D" id="2.60.120.260">
    <property type="entry name" value="Galactose-binding domain-like"/>
    <property type="match status" value="1"/>
</dbReference>
<dbReference type="InterPro" id="IPR046524">
    <property type="entry name" value="DUF6701"/>
</dbReference>
<keyword evidence="4" id="KW-1185">Reference proteome</keyword>
<evidence type="ECO:0000259" key="2">
    <source>
        <dbReference type="Pfam" id="PF20419"/>
    </source>
</evidence>
<organism evidence="3 4">
    <name type="scientific">Reinekea forsetii</name>
    <dbReference type="NCBI Taxonomy" id="1336806"/>
    <lineage>
        <taxon>Bacteria</taxon>
        <taxon>Pseudomonadati</taxon>
        <taxon>Pseudomonadota</taxon>
        <taxon>Gammaproteobacteria</taxon>
        <taxon>Oceanospirillales</taxon>
        <taxon>Saccharospirillaceae</taxon>
        <taxon>Reinekea</taxon>
    </lineage>
</organism>
<evidence type="ECO:0000313" key="4">
    <source>
        <dbReference type="Proteomes" id="UP000229757"/>
    </source>
</evidence>
<dbReference type="Pfam" id="PF20419">
    <property type="entry name" value="DUF6701"/>
    <property type="match status" value="1"/>
</dbReference>